<dbReference type="InterPro" id="IPR001431">
    <property type="entry name" value="Pept_M16_Zn_BS"/>
</dbReference>
<evidence type="ECO:0000313" key="12">
    <source>
        <dbReference type="Proteomes" id="UP000295793"/>
    </source>
</evidence>
<evidence type="ECO:0000256" key="2">
    <source>
        <dbReference type="ARBA" id="ARBA00007261"/>
    </source>
</evidence>
<keyword evidence="4" id="KW-0479">Metal-binding</keyword>
<dbReference type="InterPro" id="IPR011249">
    <property type="entry name" value="Metalloenz_LuxS/M16"/>
</dbReference>
<dbReference type="PANTHER" id="PTHR43690:SF17">
    <property type="entry name" value="PROTEIN YHJJ"/>
    <property type="match status" value="1"/>
</dbReference>
<keyword evidence="7" id="KW-0482">Metalloprotease</keyword>
<evidence type="ECO:0000256" key="3">
    <source>
        <dbReference type="ARBA" id="ARBA00022670"/>
    </source>
</evidence>
<keyword evidence="5" id="KW-0378">Hydrolase</keyword>
<feature type="domain" description="Peptidase M16 N-terminal" evidence="9">
    <location>
        <begin position="66"/>
        <end position="175"/>
    </location>
</feature>
<dbReference type="GO" id="GO:0006508">
    <property type="term" value="P:proteolysis"/>
    <property type="evidence" value="ECO:0007669"/>
    <property type="project" value="UniProtKB-KW"/>
</dbReference>
<dbReference type="Gene3D" id="3.30.830.10">
    <property type="entry name" value="Metalloenzyme, LuxS/M16 peptidase-like"/>
    <property type="match status" value="4"/>
</dbReference>
<dbReference type="InterPro" id="IPR007863">
    <property type="entry name" value="Peptidase_M16_C"/>
</dbReference>
<reference evidence="11 12" key="1">
    <citation type="submission" date="2019-03" db="EMBL/GenBank/DDBJ databases">
        <title>Genomic Encyclopedia of Archaeal and Bacterial Type Strains, Phase II (KMG-II): from individual species to whole genera.</title>
        <authorList>
            <person name="Goeker M."/>
        </authorList>
    </citation>
    <scope>NUCLEOTIDE SEQUENCE [LARGE SCALE GENOMIC DNA]</scope>
    <source>
        <strain evidence="11 12">DSM 15388</strain>
    </source>
</reference>
<accession>A0A4R3I855</accession>
<gene>
    <name evidence="11" type="ORF">BCF53_10966</name>
</gene>
<dbReference type="Pfam" id="PF05193">
    <property type="entry name" value="Peptidase_M16_C"/>
    <property type="match status" value="2"/>
</dbReference>
<dbReference type="EMBL" id="SLZR01000009">
    <property type="protein sequence ID" value="TCS40357.1"/>
    <property type="molecule type" value="Genomic_DNA"/>
</dbReference>
<protein>
    <submittedName>
        <fullName evidence="11">Zinc protease</fullName>
    </submittedName>
</protein>
<dbReference type="SUPFAM" id="SSF63411">
    <property type="entry name" value="LuxS/MPP-like metallohydrolase"/>
    <property type="match status" value="4"/>
</dbReference>
<dbReference type="GO" id="GO:0004222">
    <property type="term" value="F:metalloendopeptidase activity"/>
    <property type="evidence" value="ECO:0007669"/>
    <property type="project" value="InterPro"/>
</dbReference>
<dbReference type="PROSITE" id="PS00143">
    <property type="entry name" value="INSULINASE"/>
    <property type="match status" value="1"/>
</dbReference>
<evidence type="ECO:0000259" key="10">
    <source>
        <dbReference type="Pfam" id="PF05193"/>
    </source>
</evidence>
<proteinExistence type="inferred from homology"/>
<evidence type="ECO:0000259" key="9">
    <source>
        <dbReference type="Pfam" id="PF00675"/>
    </source>
</evidence>
<comment type="caution">
    <text evidence="11">The sequence shown here is derived from an EMBL/GenBank/DDBJ whole genome shotgun (WGS) entry which is preliminary data.</text>
</comment>
<evidence type="ECO:0000256" key="5">
    <source>
        <dbReference type="ARBA" id="ARBA00022801"/>
    </source>
</evidence>
<evidence type="ECO:0000256" key="7">
    <source>
        <dbReference type="ARBA" id="ARBA00023049"/>
    </source>
</evidence>
<dbReference type="Proteomes" id="UP000295793">
    <property type="component" value="Unassembled WGS sequence"/>
</dbReference>
<dbReference type="InterPro" id="IPR050626">
    <property type="entry name" value="Peptidase_M16"/>
</dbReference>
<dbReference type="PANTHER" id="PTHR43690">
    <property type="entry name" value="NARDILYSIN"/>
    <property type="match status" value="1"/>
</dbReference>
<comment type="cofactor">
    <cofactor evidence="1">
        <name>Zn(2+)</name>
        <dbReference type="ChEBI" id="CHEBI:29105"/>
    </cofactor>
</comment>
<comment type="similarity">
    <text evidence="2 8">Belongs to the peptidase M16 family.</text>
</comment>
<keyword evidence="12" id="KW-1185">Reference proteome</keyword>
<evidence type="ECO:0000256" key="8">
    <source>
        <dbReference type="RuleBase" id="RU004447"/>
    </source>
</evidence>
<evidence type="ECO:0000313" key="11">
    <source>
        <dbReference type="EMBL" id="TCS40357.1"/>
    </source>
</evidence>
<dbReference type="RefSeq" id="WP_132701869.1">
    <property type="nucleotide sequence ID" value="NZ_SLZR01000009.1"/>
</dbReference>
<evidence type="ECO:0000256" key="4">
    <source>
        <dbReference type="ARBA" id="ARBA00022723"/>
    </source>
</evidence>
<sequence>MKTTYSSVGLVRAAIVAASFFVTGFAFAGHLDDRLEPSTALVTGKLENGLSYAVEHIGRPENLGVIWLVVNVGSVHESEKQQGLAHFVEHMAFNGTEDFPKNELIKYFASVGMSFGGDVSAITDFDRTTYWLKVPTDDPAVLEESFRVLENWAHKVSFDAQEVDKERGVILEEWRIKQSPDYRLLQQEFAVNYKDTLYAQRAPIGQPDVIQNGSREDLIRFYKDWYQPQNMMVLAVGDFNKAHIESLIKKYFSALPAAESPRTAAYLSIPDHHETLVSIATDPEAQAASITLKIDQKRKPETTLKSKVEQLKNQLFYSLLAQRLVEVQRTADFDAASTGVQLAHGLGLRTNLTIQATANSSQLEQVMKKLLSETYRVAQHGFGAEEFKRVSGHYRNTLQSQANGQSTFKQKHNAMLDQLILEAPYAGEKNLATMLLAQLDDITVEDINDVAKEWLYHNDNRSVFLRAPDDQADAIPSKKQIIKAWKKAVAASYEPYTESETIDQLISEIPEPGKVINYFYEKRYDAHLWRLSNGARVILKDRKFAEYGIWMKASSEGGQSKLDDKLYRASPYAGAIIDYMGVGDFSSAQLQRFLLDKNVNLKTSLTETHEVLSGSTTNEDLETFFQLLHLKFTQPRVNAQDYNFIKDQLRAALNSQQMKASWRFLEAVYLASNKHNPRSVNVFSPTALNFNSLDDTVEIYQDRFSDVGDFTFVFVGDIDKASIESLLKTYIASIPGEPFAEKETWQYREDQQTKGHLEVHLKEGTENKASVRMELRGQHAWKSYSREVFKAGTSALQILLTEEIRENLSGTYAITVGQSISEFPEGNYTIAISFDCEPERVNELVTAVRRALTKAAEQGFSTEVITSAIQQVVEQRDRDMNRNKIWLDNLADISLHERSYILEDYKYRIAMTNVKVSKVNDAFKVFLRTPDTLYATLLPEGSEVEVEEQGALLY</sequence>
<name>A0A4R3I855_9GAMM</name>
<dbReference type="InterPro" id="IPR011765">
    <property type="entry name" value="Pept_M16_N"/>
</dbReference>
<feature type="domain" description="Peptidase M16 C-terminal" evidence="10">
    <location>
        <begin position="694"/>
        <end position="871"/>
    </location>
</feature>
<evidence type="ECO:0000256" key="1">
    <source>
        <dbReference type="ARBA" id="ARBA00001947"/>
    </source>
</evidence>
<organism evidence="11 12">
    <name type="scientific">Reinekea marinisedimentorum</name>
    <dbReference type="NCBI Taxonomy" id="230495"/>
    <lineage>
        <taxon>Bacteria</taxon>
        <taxon>Pseudomonadati</taxon>
        <taxon>Pseudomonadota</taxon>
        <taxon>Gammaproteobacteria</taxon>
        <taxon>Oceanospirillales</taxon>
        <taxon>Saccharospirillaceae</taxon>
        <taxon>Reinekea</taxon>
    </lineage>
</organism>
<keyword evidence="3 11" id="KW-0645">Protease</keyword>
<evidence type="ECO:0000256" key="6">
    <source>
        <dbReference type="ARBA" id="ARBA00022833"/>
    </source>
</evidence>
<dbReference type="AlphaFoldDB" id="A0A4R3I855"/>
<dbReference type="GO" id="GO:0046872">
    <property type="term" value="F:metal ion binding"/>
    <property type="evidence" value="ECO:0007669"/>
    <property type="project" value="UniProtKB-KW"/>
</dbReference>
<keyword evidence="6" id="KW-0862">Zinc</keyword>
<dbReference type="OrthoDB" id="9811314at2"/>
<dbReference type="Pfam" id="PF00675">
    <property type="entry name" value="Peptidase_M16"/>
    <property type="match status" value="1"/>
</dbReference>
<feature type="domain" description="Peptidase M16 C-terminal" evidence="10">
    <location>
        <begin position="214"/>
        <end position="390"/>
    </location>
</feature>